<gene>
    <name evidence="6" type="ORF">PZE19_26510</name>
</gene>
<name>A0ABT6FIV8_9BACT</name>
<feature type="domain" description="ABC transporter" evidence="5">
    <location>
        <begin position="2"/>
        <end position="238"/>
    </location>
</feature>
<dbReference type="InterPro" id="IPR027417">
    <property type="entry name" value="P-loop_NTPase"/>
</dbReference>
<keyword evidence="2" id="KW-0813">Transport</keyword>
<proteinExistence type="inferred from homology"/>
<dbReference type="SUPFAM" id="SSF52540">
    <property type="entry name" value="P-loop containing nucleoside triphosphate hydrolases"/>
    <property type="match status" value="1"/>
</dbReference>
<comment type="similarity">
    <text evidence="1">Belongs to the ABC transporter superfamily.</text>
</comment>
<dbReference type="InterPro" id="IPR003439">
    <property type="entry name" value="ABC_transporter-like_ATP-bd"/>
</dbReference>
<dbReference type="Gene3D" id="3.40.50.300">
    <property type="entry name" value="P-loop containing nucleotide triphosphate hydrolases"/>
    <property type="match status" value="1"/>
</dbReference>
<reference evidence="6 7" key="1">
    <citation type="submission" date="2023-03" db="EMBL/GenBank/DDBJ databases">
        <title>Paludisphaera mucosa sp. nov. a novel planctomycete from northern fen.</title>
        <authorList>
            <person name="Ivanova A."/>
        </authorList>
    </citation>
    <scope>NUCLEOTIDE SEQUENCE [LARGE SCALE GENOMIC DNA]</scope>
    <source>
        <strain evidence="6 7">Pla2</strain>
    </source>
</reference>
<keyword evidence="7" id="KW-1185">Reference proteome</keyword>
<dbReference type="PANTHER" id="PTHR42798">
    <property type="entry name" value="LIPOPROTEIN-RELEASING SYSTEM ATP-BINDING PROTEIN LOLD"/>
    <property type="match status" value="1"/>
</dbReference>
<dbReference type="EMBL" id="JARRAG010000002">
    <property type="protein sequence ID" value="MDG3007330.1"/>
    <property type="molecule type" value="Genomic_DNA"/>
</dbReference>
<evidence type="ECO:0000256" key="3">
    <source>
        <dbReference type="ARBA" id="ARBA00022741"/>
    </source>
</evidence>
<evidence type="ECO:0000256" key="4">
    <source>
        <dbReference type="ARBA" id="ARBA00022840"/>
    </source>
</evidence>
<dbReference type="RefSeq" id="WP_277863611.1">
    <property type="nucleotide sequence ID" value="NZ_JARRAG010000002.1"/>
</dbReference>
<keyword evidence="3" id="KW-0547">Nucleotide-binding</keyword>
<dbReference type="PANTHER" id="PTHR42798:SF2">
    <property type="entry name" value="ABC TRANSPORTER ATP-BINDING PROTEIN MG467-RELATED"/>
    <property type="match status" value="1"/>
</dbReference>
<organism evidence="6 7">
    <name type="scientific">Paludisphaera mucosa</name>
    <dbReference type="NCBI Taxonomy" id="3030827"/>
    <lineage>
        <taxon>Bacteria</taxon>
        <taxon>Pseudomonadati</taxon>
        <taxon>Planctomycetota</taxon>
        <taxon>Planctomycetia</taxon>
        <taxon>Isosphaerales</taxon>
        <taxon>Isosphaeraceae</taxon>
        <taxon>Paludisphaera</taxon>
    </lineage>
</organism>
<dbReference type="CDD" id="cd03255">
    <property type="entry name" value="ABC_MJ0796_LolCDE_FtsE"/>
    <property type="match status" value="1"/>
</dbReference>
<evidence type="ECO:0000313" key="6">
    <source>
        <dbReference type="EMBL" id="MDG3007330.1"/>
    </source>
</evidence>
<sequence length="239" mass="26145">MIDVVDVWKSYKSGTRTVDALRGLTCHIEKGRFAFIVGPSGSGKSTLLYMLGAVDRPTRGEILVEGRNLIAMSEAEQNDYRREKVGFIFQSFNLISNLSAVDNVLIPFLPRGVTAEQRARAVDLLTRVGLGDRLDHHPYQLSGGEQQRVAIARALVKQPLLVLADEPTGELDSKTGDEIYRILRALQESSDTTLVVVTHDRRFITPRDLVLEIQDGLLAGDDAEPASPHGLPSGVSAAE</sequence>
<keyword evidence="4 6" id="KW-0067">ATP-binding</keyword>
<dbReference type="InterPro" id="IPR017871">
    <property type="entry name" value="ABC_transporter-like_CS"/>
</dbReference>
<dbReference type="PROSITE" id="PS00211">
    <property type="entry name" value="ABC_TRANSPORTER_1"/>
    <property type="match status" value="1"/>
</dbReference>
<evidence type="ECO:0000259" key="5">
    <source>
        <dbReference type="PROSITE" id="PS50893"/>
    </source>
</evidence>
<evidence type="ECO:0000256" key="1">
    <source>
        <dbReference type="ARBA" id="ARBA00005417"/>
    </source>
</evidence>
<dbReference type="InterPro" id="IPR017911">
    <property type="entry name" value="MacB-like_ATP-bd"/>
</dbReference>
<evidence type="ECO:0000313" key="7">
    <source>
        <dbReference type="Proteomes" id="UP001216907"/>
    </source>
</evidence>
<protein>
    <submittedName>
        <fullName evidence="6">ABC transporter ATP-binding protein</fullName>
    </submittedName>
</protein>
<evidence type="ECO:0000256" key="2">
    <source>
        <dbReference type="ARBA" id="ARBA00022448"/>
    </source>
</evidence>
<dbReference type="Pfam" id="PF00005">
    <property type="entry name" value="ABC_tran"/>
    <property type="match status" value="1"/>
</dbReference>
<dbReference type="SMART" id="SM00382">
    <property type="entry name" value="AAA"/>
    <property type="match status" value="1"/>
</dbReference>
<dbReference type="InterPro" id="IPR003593">
    <property type="entry name" value="AAA+_ATPase"/>
</dbReference>
<dbReference type="GO" id="GO:0005524">
    <property type="term" value="F:ATP binding"/>
    <property type="evidence" value="ECO:0007669"/>
    <property type="project" value="UniProtKB-KW"/>
</dbReference>
<comment type="caution">
    <text evidence="6">The sequence shown here is derived from an EMBL/GenBank/DDBJ whole genome shotgun (WGS) entry which is preliminary data.</text>
</comment>
<dbReference type="PROSITE" id="PS50893">
    <property type="entry name" value="ABC_TRANSPORTER_2"/>
    <property type="match status" value="1"/>
</dbReference>
<dbReference type="Proteomes" id="UP001216907">
    <property type="component" value="Unassembled WGS sequence"/>
</dbReference>
<accession>A0ABT6FIV8</accession>